<dbReference type="GO" id="GO:0005886">
    <property type="term" value="C:plasma membrane"/>
    <property type="evidence" value="ECO:0007669"/>
    <property type="project" value="UniProtKB-SubCell"/>
</dbReference>
<proteinExistence type="inferred from homology"/>
<comment type="function">
    <text evidence="6">Catalyzes the glycosylation of 4,4'-diaponeurosporenoate, i.e. the esterification of glucose at the C1'' position with the carboxyl group of 4,4'-diaponeurosporenic acid, to form glycosyl-4,4'-diaponeurosporenoate. This is a step in the biosynthesis of staphyloxanthin, an orange pigment present in most staphylococci strains.</text>
</comment>
<comment type="pathway">
    <text evidence="7">Carotenoid biosynthesis; staphyloxanthin biosynthesis; staphyloxanthin from farnesyl diphosphate: step 4/5.</text>
</comment>
<reference evidence="11" key="1">
    <citation type="submission" date="2022-08" db="EMBL/GenBank/DDBJ databases">
        <title>Genome analysis of Corynebacteriales strain.</title>
        <authorList>
            <person name="Lee S.D."/>
        </authorList>
    </citation>
    <scope>NUCLEOTIDE SEQUENCE</scope>
    <source>
        <strain evidence="11">D3-21</strain>
    </source>
</reference>
<evidence type="ECO:0000256" key="9">
    <source>
        <dbReference type="ARBA" id="ARBA00040345"/>
    </source>
</evidence>
<evidence type="ECO:0000259" key="10">
    <source>
        <dbReference type="Pfam" id="PF00535"/>
    </source>
</evidence>
<dbReference type="AlphaFoldDB" id="A0A9X4M388"/>
<dbReference type="CDD" id="cd00761">
    <property type="entry name" value="Glyco_tranf_GTA_type"/>
    <property type="match status" value="1"/>
</dbReference>
<sequence length="300" mass="33438">MSDQLLSVVIPAYNEQDVIADCLERLIAQIDDIGEIVVVDNNSTDRTAQIVRKLQSECSKVQIVEESAPGLIPARNAGIDAAKFDVIARVDADTLVEPGWAAAVTQYFRHAPSEVAAGTGPVTPFDSTPLYRRLFERAQTREVAQRMAVSDDPRGAVGVASLRGPNMALRREAWVAVRNSLSTRPDIYEDLDLSLCIREAGLKMACIVGMSAKVSGRRFVTGPLSFWKYTGYLRTTYLVHGDRKSARESRIAIWANRLMYLAFWLPNRAYDHETRRSSLRNVFAKRKDLPVPTSADRQPE</sequence>
<evidence type="ECO:0000313" key="11">
    <source>
        <dbReference type="EMBL" id="MDG3016210.1"/>
    </source>
</evidence>
<comment type="subcellular location">
    <subcellularLocation>
        <location evidence="1">Cell membrane</location>
    </subcellularLocation>
</comment>
<evidence type="ECO:0000256" key="7">
    <source>
        <dbReference type="ARBA" id="ARBA00037904"/>
    </source>
</evidence>
<dbReference type="Proteomes" id="UP001152755">
    <property type="component" value="Unassembled WGS sequence"/>
</dbReference>
<name>A0A9X4M388_9ACTN</name>
<evidence type="ECO:0000256" key="6">
    <source>
        <dbReference type="ARBA" id="ARBA00037281"/>
    </source>
</evidence>
<evidence type="ECO:0000256" key="4">
    <source>
        <dbReference type="ARBA" id="ARBA00022679"/>
    </source>
</evidence>
<evidence type="ECO:0000256" key="5">
    <source>
        <dbReference type="ARBA" id="ARBA00023136"/>
    </source>
</evidence>
<evidence type="ECO:0000313" key="12">
    <source>
        <dbReference type="Proteomes" id="UP001152755"/>
    </source>
</evidence>
<dbReference type="SUPFAM" id="SSF53448">
    <property type="entry name" value="Nucleotide-diphospho-sugar transferases"/>
    <property type="match status" value="1"/>
</dbReference>
<comment type="similarity">
    <text evidence="8">Belongs to the glycosyltransferase 2 family. CrtQ subfamily.</text>
</comment>
<dbReference type="EMBL" id="JANRHA010000011">
    <property type="protein sequence ID" value="MDG3016210.1"/>
    <property type="molecule type" value="Genomic_DNA"/>
</dbReference>
<dbReference type="GO" id="GO:0016757">
    <property type="term" value="F:glycosyltransferase activity"/>
    <property type="evidence" value="ECO:0007669"/>
    <property type="project" value="UniProtKB-KW"/>
</dbReference>
<dbReference type="InterPro" id="IPR001173">
    <property type="entry name" value="Glyco_trans_2-like"/>
</dbReference>
<keyword evidence="4 11" id="KW-0808">Transferase</keyword>
<dbReference type="Pfam" id="PF00535">
    <property type="entry name" value="Glycos_transf_2"/>
    <property type="match status" value="1"/>
</dbReference>
<keyword evidence="12" id="KW-1185">Reference proteome</keyword>
<evidence type="ECO:0000256" key="2">
    <source>
        <dbReference type="ARBA" id="ARBA00022475"/>
    </source>
</evidence>
<dbReference type="InterPro" id="IPR029044">
    <property type="entry name" value="Nucleotide-diphossugar_trans"/>
</dbReference>
<feature type="domain" description="Glycosyltransferase 2-like" evidence="10">
    <location>
        <begin position="7"/>
        <end position="136"/>
    </location>
</feature>
<evidence type="ECO:0000256" key="8">
    <source>
        <dbReference type="ARBA" id="ARBA00038120"/>
    </source>
</evidence>
<protein>
    <recommendedName>
        <fullName evidence="9">4,4'-diaponeurosporenoate glycosyltransferase</fullName>
    </recommendedName>
</protein>
<dbReference type="PANTHER" id="PTHR43646:SF2">
    <property type="entry name" value="GLYCOSYLTRANSFERASE 2-LIKE DOMAIN-CONTAINING PROTEIN"/>
    <property type="match status" value="1"/>
</dbReference>
<dbReference type="RefSeq" id="WP_332520424.1">
    <property type="nucleotide sequence ID" value="NZ_JANRHA010000011.1"/>
</dbReference>
<keyword evidence="5" id="KW-0472">Membrane</keyword>
<dbReference type="PANTHER" id="PTHR43646">
    <property type="entry name" value="GLYCOSYLTRANSFERASE"/>
    <property type="match status" value="1"/>
</dbReference>
<comment type="caution">
    <text evidence="11">The sequence shown here is derived from an EMBL/GenBank/DDBJ whole genome shotgun (WGS) entry which is preliminary data.</text>
</comment>
<evidence type="ECO:0000256" key="1">
    <source>
        <dbReference type="ARBA" id="ARBA00004236"/>
    </source>
</evidence>
<organism evidence="11 12">
    <name type="scientific">Speluncibacter jeojiensis</name>
    <dbReference type="NCBI Taxonomy" id="2710754"/>
    <lineage>
        <taxon>Bacteria</taxon>
        <taxon>Bacillati</taxon>
        <taxon>Actinomycetota</taxon>
        <taxon>Actinomycetes</taxon>
        <taxon>Mycobacteriales</taxon>
        <taxon>Speluncibacteraceae</taxon>
        <taxon>Speluncibacter</taxon>
    </lineage>
</organism>
<accession>A0A9X4M388</accession>
<gene>
    <name evidence="11" type="ORF">NVS88_16775</name>
</gene>
<keyword evidence="3 11" id="KW-0328">Glycosyltransferase</keyword>
<keyword evidence="2" id="KW-1003">Cell membrane</keyword>
<evidence type="ECO:0000256" key="3">
    <source>
        <dbReference type="ARBA" id="ARBA00022676"/>
    </source>
</evidence>
<dbReference type="Gene3D" id="3.90.550.10">
    <property type="entry name" value="Spore Coat Polysaccharide Biosynthesis Protein SpsA, Chain A"/>
    <property type="match status" value="1"/>
</dbReference>